<keyword evidence="6" id="KW-1185">Reference proteome</keyword>
<dbReference type="SMART" id="SM00990">
    <property type="entry name" value="VRR_NUC"/>
    <property type="match status" value="1"/>
</dbReference>
<dbReference type="GO" id="GO:0016788">
    <property type="term" value="F:hydrolase activity, acting on ester bonds"/>
    <property type="evidence" value="ECO:0007669"/>
    <property type="project" value="InterPro"/>
</dbReference>
<proteinExistence type="predicted"/>
<dbReference type="GO" id="GO:0004518">
    <property type="term" value="F:nuclease activity"/>
    <property type="evidence" value="ECO:0007669"/>
    <property type="project" value="UniProtKB-KW"/>
</dbReference>
<reference evidence="5 6" key="1">
    <citation type="submission" date="2007-03" db="EMBL/GenBank/DDBJ databases">
        <title>Complete sequence of Desulfotomaculum reducens MI-1.</title>
        <authorList>
            <consortium name="US DOE Joint Genome Institute"/>
            <person name="Copeland A."/>
            <person name="Lucas S."/>
            <person name="Lapidus A."/>
            <person name="Barry K."/>
            <person name="Detter J.C."/>
            <person name="Glavina del Rio T."/>
            <person name="Hammon N."/>
            <person name="Israni S."/>
            <person name="Dalin E."/>
            <person name="Tice H."/>
            <person name="Pitluck S."/>
            <person name="Sims D."/>
            <person name="Brettin T."/>
            <person name="Bruce D."/>
            <person name="Han C."/>
            <person name="Tapia R."/>
            <person name="Schmutz J."/>
            <person name="Larimer F."/>
            <person name="Land M."/>
            <person name="Hauser L."/>
            <person name="Kyrpides N."/>
            <person name="Kim E."/>
            <person name="Tebo B.M."/>
            <person name="Richardson P."/>
        </authorList>
    </citation>
    <scope>NUCLEOTIDE SEQUENCE [LARGE SCALE GENOMIC DNA]</scope>
    <source>
        <strain evidence="5 6">MI-1</strain>
    </source>
</reference>
<dbReference type="Proteomes" id="UP000001556">
    <property type="component" value="Chromosome"/>
</dbReference>
<comment type="cofactor">
    <cofactor evidence="1">
        <name>Mg(2+)</name>
        <dbReference type="ChEBI" id="CHEBI:18420"/>
    </cofactor>
</comment>
<evidence type="ECO:0000313" key="6">
    <source>
        <dbReference type="Proteomes" id="UP000001556"/>
    </source>
</evidence>
<dbReference type="AlphaFoldDB" id="A4J3S8"/>
<evidence type="ECO:0000256" key="2">
    <source>
        <dbReference type="ARBA" id="ARBA00022722"/>
    </source>
</evidence>
<evidence type="ECO:0000256" key="3">
    <source>
        <dbReference type="ARBA" id="ARBA00022801"/>
    </source>
</evidence>
<feature type="domain" description="VRR-NUC" evidence="4">
    <location>
        <begin position="1"/>
        <end position="81"/>
    </location>
</feature>
<accession>A4J3S8</accession>
<keyword evidence="3" id="KW-0378">Hydrolase</keyword>
<keyword evidence="2" id="KW-0540">Nuclease</keyword>
<dbReference type="eggNOG" id="ENOG5032Y88">
    <property type="taxonomic scope" value="Bacteria"/>
</dbReference>
<dbReference type="InterPro" id="IPR011856">
    <property type="entry name" value="tRNA_endonuc-like_dom_sf"/>
</dbReference>
<organism evidence="5 6">
    <name type="scientific">Desulforamulus reducens (strain ATCC BAA-1160 / DSM 100696 / MI-1)</name>
    <name type="common">Desulfotomaculum reducens</name>
    <dbReference type="NCBI Taxonomy" id="349161"/>
    <lineage>
        <taxon>Bacteria</taxon>
        <taxon>Bacillati</taxon>
        <taxon>Bacillota</taxon>
        <taxon>Clostridia</taxon>
        <taxon>Eubacteriales</taxon>
        <taxon>Peptococcaceae</taxon>
        <taxon>Desulforamulus</taxon>
    </lineage>
</organism>
<dbReference type="EMBL" id="CP000612">
    <property type="protein sequence ID" value="ABO49731.1"/>
    <property type="molecule type" value="Genomic_DNA"/>
</dbReference>
<protein>
    <recommendedName>
        <fullName evidence="4">VRR-NUC domain-containing protein</fullName>
    </recommendedName>
</protein>
<dbReference type="RefSeq" id="WP_011877557.1">
    <property type="nucleotide sequence ID" value="NC_009253.1"/>
</dbReference>
<dbReference type="OrthoDB" id="6706702at2"/>
<name>A4J3S8_DESRM</name>
<evidence type="ECO:0000256" key="1">
    <source>
        <dbReference type="ARBA" id="ARBA00001946"/>
    </source>
</evidence>
<evidence type="ECO:0000259" key="4">
    <source>
        <dbReference type="SMART" id="SM00990"/>
    </source>
</evidence>
<sequence length="93" mass="10525">MNEAQIERKFKREVERRGGKAWKFTSPGMSGVPDRIVLLPGGRSIFVELKAPGEEPRPLQVKRAKELTELGFEVYCIDSFAAINKFVIEVFGK</sequence>
<dbReference type="GO" id="GO:0003676">
    <property type="term" value="F:nucleic acid binding"/>
    <property type="evidence" value="ECO:0007669"/>
    <property type="project" value="InterPro"/>
</dbReference>
<gene>
    <name evidence="5" type="ordered locus">Dred_1197</name>
</gene>
<dbReference type="InterPro" id="IPR014883">
    <property type="entry name" value="VRR_NUC"/>
</dbReference>
<evidence type="ECO:0000313" key="5">
    <source>
        <dbReference type="EMBL" id="ABO49731.1"/>
    </source>
</evidence>
<dbReference type="HOGENOM" id="CLU_161041_1_0_9"/>
<dbReference type="STRING" id="349161.Dred_1197"/>
<dbReference type="KEGG" id="drm:Dred_1197"/>
<dbReference type="Gene3D" id="3.40.1350.10">
    <property type="match status" value="1"/>
</dbReference>